<protein>
    <recommendedName>
        <fullName evidence="3">C2H2-type domain-containing protein</fullName>
    </recommendedName>
</protein>
<dbReference type="Gene3D" id="3.30.160.60">
    <property type="entry name" value="Classic Zinc Finger"/>
    <property type="match status" value="1"/>
</dbReference>
<dbReference type="InterPro" id="IPR053266">
    <property type="entry name" value="Zinc_finger_protein_7"/>
</dbReference>
<sequence length="158" mass="17718">MEDDRGTTTRVFSCLFCSRKFYSSQALGGHQNAHKKERIAARKAKRASENGQTNSFSSSSPPYLPLLHSPMYIAAHAANLGYLSNGFGSKGAARFDDHAVFHVGGSDGNRRVRFDEDERSYYLNWQRSIRCNGDLAHQGEEQSDYKGKDQKLDLSLHL</sequence>
<dbReference type="InterPro" id="IPR013087">
    <property type="entry name" value="Znf_C2H2_type"/>
</dbReference>
<accession>A0ABR2D8X0</accession>
<evidence type="ECO:0000256" key="2">
    <source>
        <dbReference type="SAM" id="MobiDB-lite"/>
    </source>
</evidence>
<dbReference type="PROSITE" id="PS50157">
    <property type="entry name" value="ZINC_FINGER_C2H2_2"/>
    <property type="match status" value="1"/>
</dbReference>
<dbReference type="Proteomes" id="UP001472677">
    <property type="component" value="Unassembled WGS sequence"/>
</dbReference>
<feature type="region of interest" description="Disordered" evidence="2">
    <location>
        <begin position="41"/>
        <end position="60"/>
    </location>
</feature>
<evidence type="ECO:0000313" key="5">
    <source>
        <dbReference type="Proteomes" id="UP001472677"/>
    </source>
</evidence>
<dbReference type="PANTHER" id="PTHR47593">
    <property type="entry name" value="ZINC FINGER PROTEIN 4-LIKE"/>
    <property type="match status" value="1"/>
</dbReference>
<evidence type="ECO:0000313" key="4">
    <source>
        <dbReference type="EMBL" id="KAK8532456.1"/>
    </source>
</evidence>
<dbReference type="InterPro" id="IPR036236">
    <property type="entry name" value="Znf_C2H2_sf"/>
</dbReference>
<reference evidence="4 5" key="1">
    <citation type="journal article" date="2024" name="G3 (Bethesda)">
        <title>Genome assembly of Hibiscus sabdariffa L. provides insights into metabolisms of medicinal natural products.</title>
        <authorList>
            <person name="Kim T."/>
        </authorList>
    </citation>
    <scope>NUCLEOTIDE SEQUENCE [LARGE SCALE GENOMIC DNA]</scope>
    <source>
        <strain evidence="4">TK-2024</strain>
        <tissue evidence="4">Old leaves</tissue>
    </source>
</reference>
<feature type="domain" description="C2H2-type" evidence="3">
    <location>
        <begin position="12"/>
        <end position="39"/>
    </location>
</feature>
<proteinExistence type="predicted"/>
<name>A0ABR2D8X0_9ROSI</name>
<keyword evidence="1" id="KW-0862">Zinc</keyword>
<dbReference type="SUPFAM" id="SSF57667">
    <property type="entry name" value="beta-beta-alpha zinc fingers"/>
    <property type="match status" value="1"/>
</dbReference>
<dbReference type="PROSITE" id="PS00028">
    <property type="entry name" value="ZINC_FINGER_C2H2_1"/>
    <property type="match status" value="1"/>
</dbReference>
<comment type="caution">
    <text evidence="4">The sequence shown here is derived from an EMBL/GenBank/DDBJ whole genome shotgun (WGS) entry which is preliminary data.</text>
</comment>
<evidence type="ECO:0000256" key="1">
    <source>
        <dbReference type="PROSITE-ProRule" id="PRU00042"/>
    </source>
</evidence>
<keyword evidence="1" id="KW-0479">Metal-binding</keyword>
<evidence type="ECO:0000259" key="3">
    <source>
        <dbReference type="PROSITE" id="PS50157"/>
    </source>
</evidence>
<organism evidence="4 5">
    <name type="scientific">Hibiscus sabdariffa</name>
    <name type="common">roselle</name>
    <dbReference type="NCBI Taxonomy" id="183260"/>
    <lineage>
        <taxon>Eukaryota</taxon>
        <taxon>Viridiplantae</taxon>
        <taxon>Streptophyta</taxon>
        <taxon>Embryophyta</taxon>
        <taxon>Tracheophyta</taxon>
        <taxon>Spermatophyta</taxon>
        <taxon>Magnoliopsida</taxon>
        <taxon>eudicotyledons</taxon>
        <taxon>Gunneridae</taxon>
        <taxon>Pentapetalae</taxon>
        <taxon>rosids</taxon>
        <taxon>malvids</taxon>
        <taxon>Malvales</taxon>
        <taxon>Malvaceae</taxon>
        <taxon>Malvoideae</taxon>
        <taxon>Hibiscus</taxon>
    </lineage>
</organism>
<keyword evidence="5" id="KW-1185">Reference proteome</keyword>
<keyword evidence="1" id="KW-0863">Zinc-finger</keyword>
<dbReference type="PANTHER" id="PTHR47593:SF8">
    <property type="entry name" value="OS12G0581900 PROTEIN"/>
    <property type="match status" value="1"/>
</dbReference>
<gene>
    <name evidence="4" type="ORF">V6N12_053898</name>
</gene>
<dbReference type="EMBL" id="JBBPBM010000034">
    <property type="protein sequence ID" value="KAK8532456.1"/>
    <property type="molecule type" value="Genomic_DNA"/>
</dbReference>